<comment type="caution">
    <text evidence="1">The sequence shown here is derived from an EMBL/GenBank/DDBJ whole genome shotgun (WGS) entry which is preliminary data.</text>
</comment>
<name>A0ABQ8DM00_BRANA</name>
<reference evidence="1 2" key="1">
    <citation type="submission" date="2021-05" db="EMBL/GenBank/DDBJ databases">
        <title>Genome Assembly of Synthetic Allotetraploid Brassica napus Reveals Homoeologous Exchanges between Subgenomes.</title>
        <authorList>
            <person name="Davis J.T."/>
        </authorList>
    </citation>
    <scope>NUCLEOTIDE SEQUENCE [LARGE SCALE GENOMIC DNA]</scope>
    <source>
        <strain evidence="2">cv. Da-Ae</strain>
        <tissue evidence="1">Seedling</tissue>
    </source>
</reference>
<keyword evidence="2" id="KW-1185">Reference proteome</keyword>
<dbReference type="EMBL" id="JAGKQM010000004">
    <property type="protein sequence ID" value="KAH0930376.1"/>
    <property type="molecule type" value="Genomic_DNA"/>
</dbReference>
<evidence type="ECO:0000313" key="1">
    <source>
        <dbReference type="EMBL" id="KAH0930376.1"/>
    </source>
</evidence>
<organism evidence="1 2">
    <name type="scientific">Brassica napus</name>
    <name type="common">Rape</name>
    <dbReference type="NCBI Taxonomy" id="3708"/>
    <lineage>
        <taxon>Eukaryota</taxon>
        <taxon>Viridiplantae</taxon>
        <taxon>Streptophyta</taxon>
        <taxon>Embryophyta</taxon>
        <taxon>Tracheophyta</taxon>
        <taxon>Spermatophyta</taxon>
        <taxon>Magnoliopsida</taxon>
        <taxon>eudicotyledons</taxon>
        <taxon>Gunneridae</taxon>
        <taxon>Pentapetalae</taxon>
        <taxon>rosids</taxon>
        <taxon>malvids</taxon>
        <taxon>Brassicales</taxon>
        <taxon>Brassicaceae</taxon>
        <taxon>Brassiceae</taxon>
        <taxon>Brassica</taxon>
    </lineage>
</organism>
<gene>
    <name evidence="1" type="ORF">HID58_016103</name>
</gene>
<evidence type="ECO:0000313" key="2">
    <source>
        <dbReference type="Proteomes" id="UP000824890"/>
    </source>
</evidence>
<accession>A0ABQ8DM00</accession>
<dbReference type="Proteomes" id="UP000824890">
    <property type="component" value="Unassembled WGS sequence"/>
</dbReference>
<sequence>MIFINELTISLPFLLFKRFLRTVSEVSRWYSKLRASSVKLIEESNTFSDSLLLTMVAKNSGTPAASKHLLLVLFSDTI</sequence>
<protein>
    <submittedName>
        <fullName evidence="1">Uncharacterized protein</fullName>
    </submittedName>
</protein>
<proteinExistence type="predicted"/>